<dbReference type="RefSeq" id="XP_009843062.1">
    <property type="nucleotide sequence ID" value="XM_009844760.1"/>
</dbReference>
<dbReference type="SUPFAM" id="SSF103657">
    <property type="entry name" value="BAR/IMD domain-like"/>
    <property type="match status" value="1"/>
</dbReference>
<feature type="compositionally biased region" description="Low complexity" evidence="1">
    <location>
        <begin position="283"/>
        <end position="292"/>
    </location>
</feature>
<evidence type="ECO:0000313" key="3">
    <source>
        <dbReference type="EMBL" id="ETV67503.1"/>
    </source>
</evidence>
<dbReference type="PANTHER" id="PTHR47219:SF9">
    <property type="entry name" value="GTPASE ACTIVATING PROTEIN AND CENTROSOME-ASSOCIATED, ISOFORM B"/>
    <property type="match status" value="1"/>
</dbReference>
<dbReference type="PROSITE" id="PS50086">
    <property type="entry name" value="TBC_RABGAP"/>
    <property type="match status" value="1"/>
</dbReference>
<gene>
    <name evidence="3" type="ORF">H257_16356</name>
</gene>
<feature type="compositionally biased region" description="Polar residues" evidence="1">
    <location>
        <begin position="250"/>
        <end position="265"/>
    </location>
</feature>
<dbReference type="AlphaFoldDB" id="W4FLC5"/>
<dbReference type="GO" id="GO:0005096">
    <property type="term" value="F:GTPase activator activity"/>
    <property type="evidence" value="ECO:0007669"/>
    <property type="project" value="TreeGrafter"/>
</dbReference>
<dbReference type="PANTHER" id="PTHR47219">
    <property type="entry name" value="RAB GTPASE-ACTIVATING PROTEIN 1-LIKE"/>
    <property type="match status" value="1"/>
</dbReference>
<organism evidence="3">
    <name type="scientific">Aphanomyces astaci</name>
    <name type="common">Crayfish plague agent</name>
    <dbReference type="NCBI Taxonomy" id="112090"/>
    <lineage>
        <taxon>Eukaryota</taxon>
        <taxon>Sar</taxon>
        <taxon>Stramenopiles</taxon>
        <taxon>Oomycota</taxon>
        <taxon>Saprolegniomycetes</taxon>
        <taxon>Saprolegniales</taxon>
        <taxon>Verrucalvaceae</taxon>
        <taxon>Aphanomyces</taxon>
    </lineage>
</organism>
<dbReference type="VEuPathDB" id="FungiDB:H257_16356"/>
<proteinExistence type="predicted"/>
<dbReference type="InterPro" id="IPR050302">
    <property type="entry name" value="Rab_GAP_TBC_domain"/>
</dbReference>
<dbReference type="Gene3D" id="1.20.1270.60">
    <property type="entry name" value="Arfaptin homology (AH) domain/BAR domain"/>
    <property type="match status" value="1"/>
</dbReference>
<dbReference type="InterPro" id="IPR027267">
    <property type="entry name" value="AH/BAR_dom_sf"/>
</dbReference>
<dbReference type="SMART" id="SM00164">
    <property type="entry name" value="TBC"/>
    <property type="match status" value="1"/>
</dbReference>
<reference evidence="3" key="1">
    <citation type="submission" date="2013-12" db="EMBL/GenBank/DDBJ databases">
        <title>The Genome Sequence of Aphanomyces astaci APO3.</title>
        <authorList>
            <consortium name="The Broad Institute Genomics Platform"/>
            <person name="Russ C."/>
            <person name="Tyler B."/>
            <person name="van West P."/>
            <person name="Dieguez-Uribeondo J."/>
            <person name="Young S.K."/>
            <person name="Zeng Q."/>
            <person name="Gargeya S."/>
            <person name="Fitzgerald M."/>
            <person name="Abouelleil A."/>
            <person name="Alvarado L."/>
            <person name="Chapman S.B."/>
            <person name="Gainer-Dewar J."/>
            <person name="Goldberg J."/>
            <person name="Griggs A."/>
            <person name="Gujja S."/>
            <person name="Hansen M."/>
            <person name="Howarth C."/>
            <person name="Imamovic A."/>
            <person name="Ireland A."/>
            <person name="Larimer J."/>
            <person name="McCowan C."/>
            <person name="Murphy C."/>
            <person name="Pearson M."/>
            <person name="Poon T.W."/>
            <person name="Priest M."/>
            <person name="Roberts A."/>
            <person name="Saif S."/>
            <person name="Shea T."/>
            <person name="Sykes S."/>
            <person name="Wortman J."/>
            <person name="Nusbaum C."/>
            <person name="Birren B."/>
        </authorList>
    </citation>
    <scope>NUCLEOTIDE SEQUENCE [LARGE SCALE GENOMIC DNA]</scope>
    <source>
        <strain evidence="3">APO3</strain>
    </source>
</reference>
<dbReference type="GO" id="GO:0031267">
    <property type="term" value="F:small GTPase binding"/>
    <property type="evidence" value="ECO:0007669"/>
    <property type="project" value="TreeGrafter"/>
</dbReference>
<dbReference type="STRING" id="112090.W4FLC5"/>
<dbReference type="SUPFAM" id="SSF47923">
    <property type="entry name" value="Ypt/Rab-GAP domain of gyp1p"/>
    <property type="match status" value="2"/>
</dbReference>
<dbReference type="InterPro" id="IPR035969">
    <property type="entry name" value="Rab-GAP_TBC_sf"/>
</dbReference>
<dbReference type="OrthoDB" id="294251at2759"/>
<feature type="domain" description="Rab-GAP TBC" evidence="2">
    <location>
        <begin position="441"/>
        <end position="707"/>
    </location>
</feature>
<dbReference type="EMBL" id="KI913197">
    <property type="protein sequence ID" value="ETV67503.1"/>
    <property type="molecule type" value="Genomic_DNA"/>
</dbReference>
<dbReference type="GeneID" id="20818352"/>
<dbReference type="Gene3D" id="1.10.472.80">
    <property type="entry name" value="Ypt/Rab-GAP domain of gyp1p, domain 3"/>
    <property type="match status" value="1"/>
</dbReference>
<dbReference type="InterPro" id="IPR000195">
    <property type="entry name" value="Rab-GAP-TBC_dom"/>
</dbReference>
<name>W4FLC5_APHAT</name>
<dbReference type="Gene3D" id="1.10.8.270">
    <property type="entry name" value="putative rabgap domain of human tbc1 domain family member 14 like domains"/>
    <property type="match status" value="1"/>
</dbReference>
<sequence length="771" mass="86912">MLAMNMRQLKHKTLTRMGVAQSLCDPSFEALSISFQRIEESLPHVYHHILTSLTSCHACCHTLGTTFQHIPSAMPEEGDPFGWTMQRVREQADCLEQAVTLTVLAPVQALMQRCAVLRSKLNERETYVINYDLCKLDFASAAATDLLRPQKQEKMEQAWQEYQSFMHVIVQDILQLEIDHVSVRAEALEAMKLHVAKFFLGCQKKLWAALDVPPPAADAMADEDDGQASRSSKIMRSRGHEPHSMRSLAKQFSNADDVETTSPSHRNAHLQLPPHQDAKVDEVPASSSSVTDVVSAPMSALPLSPRSRAAAAASPRSPQQQGWFLDFLWSQDQVPPSSPKSPQKAKSKKHHMTLAPMEWAAVEDALWELDQQAAAAAPPPRRGWADECPTFPLPLTPALVVTVCSYLDVVSVGQVAQTCRGARRHLVPSTALWHRMIRLGGVPAACRCAFWVWFQFQRRDPTFNATAAYDQLLVSAAQLVRVNSLATPLSRSGFQAADDRHLTDVMDSEDRQILAWFNDIDVDVNRTCHKTLFTKDVAEEWDLVQIPEMDVAAMVEQALVGVSSPRREAVEQTDEDRAVLHAAMRRLLRAYVMFNPEIGYCQGMNFIVRLLLDNPRAEEAHVFWTFVSLCDAESSLYEPGFHTLHTLFTKLEVLVQQQMPDMHRHLQAQGVAVSMFAARWFLTLFTSLETFGPTLVLRLLDLYHLDRHRILCGIALVVLEELKDLVLESEFETILAILQYPRHYMPEPDFAKRKELMQHALVVSITRILLN</sequence>
<dbReference type="Pfam" id="PF00566">
    <property type="entry name" value="RabGAP-TBC"/>
    <property type="match status" value="1"/>
</dbReference>
<evidence type="ECO:0000259" key="2">
    <source>
        <dbReference type="PROSITE" id="PS50086"/>
    </source>
</evidence>
<evidence type="ECO:0000256" key="1">
    <source>
        <dbReference type="SAM" id="MobiDB-lite"/>
    </source>
</evidence>
<accession>W4FLC5</accession>
<feature type="region of interest" description="Disordered" evidence="1">
    <location>
        <begin position="216"/>
        <end position="292"/>
    </location>
</feature>
<protein>
    <recommendedName>
        <fullName evidence="2">Rab-GAP TBC domain-containing protein</fullName>
    </recommendedName>
</protein>